<name>A0A225UTI8_9STRA</name>
<sequence length="147" mass="16664">MLISDDGFFEGIDASVHMSHSAAKLKIMWKEKQALMCLVKAVTTSGIFAMDVPTFCSANVYSDDEDDSTQDGAVQHKQHNRKRQKFAKKTRWVPFSRKLMCLSRAKTSKFKKQRGEGVCFSFKSNELPKNYPCYPVGLSVIPHLLKI</sequence>
<gene>
    <name evidence="1" type="ORF">PHMEG_00033633</name>
</gene>
<reference evidence="2" key="1">
    <citation type="submission" date="2017-03" db="EMBL/GenBank/DDBJ databases">
        <title>Phytopthora megakarya and P. palmivora, two closely related causual agents of cacao black pod achieved similar genome size and gene model numbers by different mechanisms.</title>
        <authorList>
            <person name="Ali S."/>
            <person name="Shao J."/>
            <person name="Larry D.J."/>
            <person name="Kronmiller B."/>
            <person name="Shen D."/>
            <person name="Strem M.D."/>
            <person name="Melnick R.L."/>
            <person name="Guiltinan M.J."/>
            <person name="Tyler B.M."/>
            <person name="Meinhardt L.W."/>
            <person name="Bailey B.A."/>
        </authorList>
    </citation>
    <scope>NUCLEOTIDE SEQUENCE [LARGE SCALE GENOMIC DNA]</scope>
    <source>
        <strain evidence="2">zdho120</strain>
    </source>
</reference>
<evidence type="ECO:0000313" key="2">
    <source>
        <dbReference type="Proteomes" id="UP000198211"/>
    </source>
</evidence>
<protein>
    <submittedName>
        <fullName evidence="1">Uncharacterized protein</fullName>
    </submittedName>
</protein>
<dbReference type="AlphaFoldDB" id="A0A225UTI8"/>
<accession>A0A225UTI8</accession>
<comment type="caution">
    <text evidence="1">The sequence shown here is derived from an EMBL/GenBank/DDBJ whole genome shotgun (WGS) entry which is preliminary data.</text>
</comment>
<dbReference type="EMBL" id="NBNE01011999">
    <property type="protein sequence ID" value="OWY96168.1"/>
    <property type="molecule type" value="Genomic_DNA"/>
</dbReference>
<organism evidence="1 2">
    <name type="scientific">Phytophthora megakarya</name>
    <dbReference type="NCBI Taxonomy" id="4795"/>
    <lineage>
        <taxon>Eukaryota</taxon>
        <taxon>Sar</taxon>
        <taxon>Stramenopiles</taxon>
        <taxon>Oomycota</taxon>
        <taxon>Peronosporomycetes</taxon>
        <taxon>Peronosporales</taxon>
        <taxon>Peronosporaceae</taxon>
        <taxon>Phytophthora</taxon>
    </lineage>
</organism>
<proteinExistence type="predicted"/>
<dbReference type="Proteomes" id="UP000198211">
    <property type="component" value="Unassembled WGS sequence"/>
</dbReference>
<evidence type="ECO:0000313" key="1">
    <source>
        <dbReference type="EMBL" id="OWY96168.1"/>
    </source>
</evidence>
<keyword evidence="2" id="KW-1185">Reference proteome</keyword>